<comment type="caution">
    <text evidence="1">The sequence shown here is derived from an EMBL/GenBank/DDBJ whole genome shotgun (WGS) entry which is preliminary data.</text>
</comment>
<protein>
    <submittedName>
        <fullName evidence="1">Unnamed protein product</fullName>
    </submittedName>
</protein>
<reference evidence="1" key="1">
    <citation type="submission" date="2023-04" db="EMBL/GenBank/DDBJ databases">
        <title>Candida boidinii NBRC 1967.</title>
        <authorList>
            <person name="Ichikawa N."/>
            <person name="Sato H."/>
            <person name="Tonouchi N."/>
        </authorList>
    </citation>
    <scope>NUCLEOTIDE SEQUENCE</scope>
    <source>
        <strain evidence="1">NBRC 1967</strain>
    </source>
</reference>
<gene>
    <name evidence="1" type="ORF">Cboi01_000167700</name>
</gene>
<evidence type="ECO:0000313" key="1">
    <source>
        <dbReference type="EMBL" id="GME90069.1"/>
    </source>
</evidence>
<accession>A0ACB5TK07</accession>
<keyword evidence="2" id="KW-1185">Reference proteome</keyword>
<name>A0ACB5TK07_CANBO</name>
<dbReference type="EMBL" id="BSXV01000660">
    <property type="protein sequence ID" value="GME90069.1"/>
    <property type="molecule type" value="Genomic_DNA"/>
</dbReference>
<sequence>MIQKVLPLLTLIIGAVLVFVLNFTSVESAHNKISTDYKENDKVELLVGEISPDTGRGIKNFKTYLYSYSYYYPKFQFCQPADGIISYKSDSIAGIFENLSLNSPFEIKFLQNSTCNQLCTATYSKSDTNFVNKIIRANLKNDWIIDGLPTRTNIGYVDGDGTPHLYNNHDIVIKYNQVSDDQYRIVGVTTNPSSCRYDDPEDVKCPQVDTPKTAKEKDISTSGISPIILKPYEDTDVIFTYSVNFIKSETTWEERPDKVLYVGKSRYTLLLSASCYCIGAILFVHYVFLTSFRNKMQNGGDIELDGSGESSDELLGWQKITGDLFRLPKDPVLLFILVGSGIQLLLPLLTMCLFSLTGVLSKLNRGGTISLFFKLYAVCSLVGTFVSTSVYKIFREKERNWRFTLTPVIVPGFLFGCFLIMNSFLLHAGSSKAVSFSDIKKITRLWILLSGPFSQIGWKLAYMFDFVRIPFKVNETERSIPPQSKFFENRYLSLITGYIPFTLFVLQASTLYKYLLYNQEYNVSSFSLLCLILTMLAIWFNSQLFSYIWLNMEYHKWQWKSFLVGGEAMVVYVFLFLMVIQKANSALADVTSVVVFLFYNIAISLIIGLICGSIGFISVLSLNLHLCWLSTGRSPFCLSLSNDDAVDTEFLDDLLF</sequence>
<dbReference type="Proteomes" id="UP001165101">
    <property type="component" value="Unassembled WGS sequence"/>
</dbReference>
<proteinExistence type="predicted"/>
<evidence type="ECO:0000313" key="2">
    <source>
        <dbReference type="Proteomes" id="UP001165101"/>
    </source>
</evidence>
<organism evidence="1 2">
    <name type="scientific">Candida boidinii</name>
    <name type="common">Yeast</name>
    <dbReference type="NCBI Taxonomy" id="5477"/>
    <lineage>
        <taxon>Eukaryota</taxon>
        <taxon>Fungi</taxon>
        <taxon>Dikarya</taxon>
        <taxon>Ascomycota</taxon>
        <taxon>Saccharomycotina</taxon>
        <taxon>Pichiomycetes</taxon>
        <taxon>Pichiales</taxon>
        <taxon>Pichiaceae</taxon>
        <taxon>Ogataea</taxon>
        <taxon>Ogataea/Candida clade</taxon>
    </lineage>
</organism>